<dbReference type="InterPro" id="IPR014752">
    <property type="entry name" value="Arrestin-like_C"/>
</dbReference>
<evidence type="ECO:0000313" key="4">
    <source>
        <dbReference type="Proteomes" id="UP000241890"/>
    </source>
</evidence>
<name>A0A2R5GFG9_9STRA</name>
<dbReference type="PANTHER" id="PTHR12233">
    <property type="entry name" value="VACUOLAR PROTEIN SORTING 26 RELATED"/>
    <property type="match status" value="1"/>
</dbReference>
<protein>
    <submittedName>
        <fullName evidence="3">Down syndrome critical region protein 3</fullName>
    </submittedName>
</protein>
<accession>A0A2R5GFG9</accession>
<dbReference type="OrthoDB" id="10263384at2759"/>
<dbReference type="AlphaFoldDB" id="A0A2R5GFG9"/>
<organism evidence="3 4">
    <name type="scientific">Hondaea fermentalgiana</name>
    <dbReference type="NCBI Taxonomy" id="2315210"/>
    <lineage>
        <taxon>Eukaryota</taxon>
        <taxon>Sar</taxon>
        <taxon>Stramenopiles</taxon>
        <taxon>Bigyra</taxon>
        <taxon>Labyrinthulomycetes</taxon>
        <taxon>Thraustochytrida</taxon>
        <taxon>Thraustochytriidae</taxon>
        <taxon>Hondaea</taxon>
    </lineage>
</organism>
<dbReference type="InterPro" id="IPR028934">
    <property type="entry name" value="Vps26-related"/>
</dbReference>
<dbReference type="GO" id="GO:0006886">
    <property type="term" value="P:intracellular protein transport"/>
    <property type="evidence" value="ECO:0007669"/>
    <property type="project" value="InterPro"/>
</dbReference>
<proteinExistence type="inferred from homology"/>
<keyword evidence="4" id="KW-1185">Reference proteome</keyword>
<dbReference type="Pfam" id="PF03643">
    <property type="entry name" value="Vps26"/>
    <property type="match status" value="1"/>
</dbReference>
<feature type="compositionally biased region" description="Polar residues" evidence="2">
    <location>
        <begin position="122"/>
        <end position="143"/>
    </location>
</feature>
<gene>
    <name evidence="3" type="ORF">FCC1311_058872</name>
</gene>
<dbReference type="InParanoid" id="A0A2R5GFG9"/>
<comment type="caution">
    <text evidence="3">The sequence shown here is derived from an EMBL/GenBank/DDBJ whole genome shotgun (WGS) entry which is preliminary data.</text>
</comment>
<reference evidence="3 4" key="1">
    <citation type="submission" date="2017-12" db="EMBL/GenBank/DDBJ databases">
        <title>Sequencing, de novo assembly and annotation of complete genome of a new Thraustochytrid species, strain FCC1311.</title>
        <authorList>
            <person name="Sedici K."/>
            <person name="Godart F."/>
            <person name="Aiese Cigliano R."/>
            <person name="Sanseverino W."/>
            <person name="Barakat M."/>
            <person name="Ortet P."/>
            <person name="Marechal E."/>
            <person name="Cagnac O."/>
            <person name="Amato A."/>
        </authorList>
    </citation>
    <scope>NUCLEOTIDE SEQUENCE [LARGE SCALE GENOMIC DNA]</scope>
</reference>
<dbReference type="Gene3D" id="2.60.40.640">
    <property type="match status" value="2"/>
</dbReference>
<sequence length="299" mass="33089">MNVNSVRLVLEGASRLHLNARNVGLLEAFYSSIQPQVFMEKEMILARNKRVQAGETSIPFSFVLDSKPGLQETYHGVYITTAYVLRVEAPRGLLSSTLSHEQELIVEIPGAGEGEEVCASRAVQNPSGSNRSTSAENVSTVRSPSERSVEPTVRFEITPASLENVDDAERSRIPRFAVLGHLDRLRCPLTCPLSGEVQVDVSEMPIQSIDLQLVRVESIEYAEGIAKEATEIQSLQIASGDVCREMAIPIHMPFPKLFTCASMRAQQFRVDFEINLLVTLGDNTIITESFPLQLYRPSL</sequence>
<comment type="similarity">
    <text evidence="1">Belongs to the VPS26 family.</text>
</comment>
<evidence type="ECO:0000256" key="2">
    <source>
        <dbReference type="SAM" id="MobiDB-lite"/>
    </source>
</evidence>
<dbReference type="EMBL" id="BEYU01000063">
    <property type="protein sequence ID" value="GBG29666.1"/>
    <property type="molecule type" value="Genomic_DNA"/>
</dbReference>
<evidence type="ECO:0000256" key="1">
    <source>
        <dbReference type="ARBA" id="ARBA00009100"/>
    </source>
</evidence>
<dbReference type="Proteomes" id="UP000241890">
    <property type="component" value="Unassembled WGS sequence"/>
</dbReference>
<feature type="region of interest" description="Disordered" evidence="2">
    <location>
        <begin position="122"/>
        <end position="150"/>
    </location>
</feature>
<evidence type="ECO:0000313" key="3">
    <source>
        <dbReference type="EMBL" id="GBG29666.1"/>
    </source>
</evidence>